<keyword evidence="10" id="KW-1185">Reference proteome</keyword>
<dbReference type="PROSITE" id="PS50088">
    <property type="entry name" value="ANK_REPEAT"/>
    <property type="match status" value="4"/>
</dbReference>
<dbReference type="SUPFAM" id="SSF48403">
    <property type="entry name" value="Ankyrin repeat"/>
    <property type="match status" value="1"/>
</dbReference>
<evidence type="ECO:0000256" key="6">
    <source>
        <dbReference type="ARBA" id="ARBA00023043"/>
    </source>
</evidence>
<dbReference type="GO" id="GO:0006887">
    <property type="term" value="P:exocytosis"/>
    <property type="evidence" value="ECO:0007669"/>
    <property type="project" value="UniProtKB-KW"/>
</dbReference>
<evidence type="ECO:0000256" key="8">
    <source>
        <dbReference type="PROSITE-ProRule" id="PRU00023"/>
    </source>
</evidence>
<dbReference type="GO" id="GO:0006511">
    <property type="term" value="P:ubiquitin-dependent protein catabolic process"/>
    <property type="evidence" value="ECO:0007669"/>
    <property type="project" value="TreeGrafter"/>
</dbReference>
<evidence type="ECO:0000256" key="7">
    <source>
        <dbReference type="ARBA" id="ARBA00023298"/>
    </source>
</evidence>
<evidence type="ECO:0000256" key="5">
    <source>
        <dbReference type="ARBA" id="ARBA00023028"/>
    </source>
</evidence>
<dbReference type="GO" id="GO:0044218">
    <property type="term" value="C:other organism cell membrane"/>
    <property type="evidence" value="ECO:0007669"/>
    <property type="project" value="UniProtKB-KW"/>
</dbReference>
<name>A0A9D4Q076_RHISA</name>
<keyword evidence="7" id="KW-1053">Target membrane</keyword>
<dbReference type="Gene3D" id="1.25.40.20">
    <property type="entry name" value="Ankyrin repeat-containing domain"/>
    <property type="match status" value="2"/>
</dbReference>
<accession>A0A9D4Q076</accession>
<feature type="repeat" description="ANK" evidence="8">
    <location>
        <begin position="40"/>
        <end position="63"/>
    </location>
</feature>
<dbReference type="PROSITE" id="PS50297">
    <property type="entry name" value="ANK_REP_REGION"/>
    <property type="match status" value="4"/>
</dbReference>
<sequence>MEFKNAIFNAAKDGKLKRLKVFLDHRPKEEIQRLVSATTNGATPLVMASRNGHLDVADYLLDRCQADIEQVGSVSFEGETIEGAPPLWCAAAAGHLSVVQRLVERGARVNATTRTNSTPLRAACFDGHLAIVRYLVERGADLEIANRHGHTCLMIACYKGHLDIASYLVAQGAHVNRKSAKGISSEV</sequence>
<keyword evidence="2" id="KW-0268">Exocytosis</keyword>
<reference evidence="9" key="2">
    <citation type="submission" date="2021-09" db="EMBL/GenBank/DDBJ databases">
        <authorList>
            <person name="Jia N."/>
            <person name="Wang J."/>
            <person name="Shi W."/>
            <person name="Du L."/>
            <person name="Sun Y."/>
            <person name="Zhan W."/>
            <person name="Jiang J."/>
            <person name="Wang Q."/>
            <person name="Zhang B."/>
            <person name="Ji P."/>
            <person name="Sakyi L.B."/>
            <person name="Cui X."/>
            <person name="Yuan T."/>
            <person name="Jiang B."/>
            <person name="Yang W."/>
            <person name="Lam T.T.-Y."/>
            <person name="Chang Q."/>
            <person name="Ding S."/>
            <person name="Wang X."/>
            <person name="Zhu J."/>
            <person name="Ruan X."/>
            <person name="Zhao L."/>
            <person name="Wei J."/>
            <person name="Que T."/>
            <person name="Du C."/>
            <person name="Cheng J."/>
            <person name="Dai P."/>
            <person name="Han X."/>
            <person name="Huang E."/>
            <person name="Gao Y."/>
            <person name="Liu J."/>
            <person name="Shao H."/>
            <person name="Ye R."/>
            <person name="Li L."/>
            <person name="Wei W."/>
            <person name="Wang X."/>
            <person name="Wang C."/>
            <person name="Huo Q."/>
            <person name="Li W."/>
            <person name="Guo W."/>
            <person name="Chen H."/>
            <person name="Chen S."/>
            <person name="Zhou L."/>
            <person name="Zhou L."/>
            <person name="Ni X."/>
            <person name="Tian J."/>
            <person name="Zhou Y."/>
            <person name="Sheng Y."/>
            <person name="Liu T."/>
            <person name="Pan Y."/>
            <person name="Xia L."/>
            <person name="Li J."/>
            <person name="Zhao F."/>
            <person name="Cao W."/>
        </authorList>
    </citation>
    <scope>NUCLEOTIDE SEQUENCE</scope>
    <source>
        <strain evidence="9">Rsan-2018</strain>
        <tissue evidence="9">Larvae</tissue>
    </source>
</reference>
<feature type="repeat" description="ANK" evidence="8">
    <location>
        <begin position="82"/>
        <end position="114"/>
    </location>
</feature>
<evidence type="ECO:0000313" key="9">
    <source>
        <dbReference type="EMBL" id="KAH7962102.1"/>
    </source>
</evidence>
<dbReference type="VEuPathDB" id="VectorBase:RSAN_049628"/>
<dbReference type="InterPro" id="IPR002110">
    <property type="entry name" value="Ankyrin_rpt"/>
</dbReference>
<evidence type="ECO:0000256" key="1">
    <source>
        <dbReference type="ARBA" id="ARBA00004175"/>
    </source>
</evidence>
<keyword evidence="3" id="KW-1052">Target cell membrane</keyword>
<gene>
    <name evidence="9" type="ORF">HPB52_014428</name>
</gene>
<reference evidence="9" key="1">
    <citation type="journal article" date="2020" name="Cell">
        <title>Large-Scale Comparative Analyses of Tick Genomes Elucidate Their Genetic Diversity and Vector Capacities.</title>
        <authorList>
            <consortium name="Tick Genome and Microbiome Consortium (TIGMIC)"/>
            <person name="Jia N."/>
            <person name="Wang J."/>
            <person name="Shi W."/>
            <person name="Du L."/>
            <person name="Sun Y."/>
            <person name="Zhan W."/>
            <person name="Jiang J.F."/>
            <person name="Wang Q."/>
            <person name="Zhang B."/>
            <person name="Ji P."/>
            <person name="Bell-Sakyi L."/>
            <person name="Cui X.M."/>
            <person name="Yuan T.T."/>
            <person name="Jiang B.G."/>
            <person name="Yang W.F."/>
            <person name="Lam T.T."/>
            <person name="Chang Q.C."/>
            <person name="Ding S.J."/>
            <person name="Wang X.J."/>
            <person name="Zhu J.G."/>
            <person name="Ruan X.D."/>
            <person name="Zhao L."/>
            <person name="Wei J.T."/>
            <person name="Ye R.Z."/>
            <person name="Que T.C."/>
            <person name="Du C.H."/>
            <person name="Zhou Y.H."/>
            <person name="Cheng J.X."/>
            <person name="Dai P.F."/>
            <person name="Guo W.B."/>
            <person name="Han X.H."/>
            <person name="Huang E.J."/>
            <person name="Li L.F."/>
            <person name="Wei W."/>
            <person name="Gao Y.C."/>
            <person name="Liu J.Z."/>
            <person name="Shao H.Z."/>
            <person name="Wang X."/>
            <person name="Wang C.C."/>
            <person name="Yang T.C."/>
            <person name="Huo Q.B."/>
            <person name="Li W."/>
            <person name="Chen H.Y."/>
            <person name="Chen S.E."/>
            <person name="Zhou L.G."/>
            <person name="Ni X.B."/>
            <person name="Tian J.H."/>
            <person name="Sheng Y."/>
            <person name="Liu T."/>
            <person name="Pan Y.S."/>
            <person name="Xia L.Y."/>
            <person name="Li J."/>
            <person name="Zhao F."/>
            <person name="Cao W.C."/>
        </authorList>
    </citation>
    <scope>NUCLEOTIDE SEQUENCE</scope>
    <source>
        <strain evidence="9">Rsan-2018</strain>
    </source>
</reference>
<keyword evidence="5" id="KW-0528">Neurotoxin</keyword>
<dbReference type="Pfam" id="PF12796">
    <property type="entry name" value="Ank_2"/>
    <property type="match status" value="2"/>
</dbReference>
<dbReference type="InterPro" id="IPR036770">
    <property type="entry name" value="Ankyrin_rpt-contain_sf"/>
</dbReference>
<dbReference type="PRINTS" id="PR01415">
    <property type="entry name" value="ANKYRIN"/>
</dbReference>
<keyword evidence="4" id="KW-0677">Repeat</keyword>
<keyword evidence="5" id="KW-0638">Presynaptic neurotoxin</keyword>
<evidence type="ECO:0000256" key="3">
    <source>
        <dbReference type="ARBA" id="ARBA00022537"/>
    </source>
</evidence>
<organism evidence="9 10">
    <name type="scientific">Rhipicephalus sanguineus</name>
    <name type="common">Brown dog tick</name>
    <name type="synonym">Ixodes sanguineus</name>
    <dbReference type="NCBI Taxonomy" id="34632"/>
    <lineage>
        <taxon>Eukaryota</taxon>
        <taxon>Metazoa</taxon>
        <taxon>Ecdysozoa</taxon>
        <taxon>Arthropoda</taxon>
        <taxon>Chelicerata</taxon>
        <taxon>Arachnida</taxon>
        <taxon>Acari</taxon>
        <taxon>Parasitiformes</taxon>
        <taxon>Ixodida</taxon>
        <taxon>Ixodoidea</taxon>
        <taxon>Ixodidae</taxon>
        <taxon>Rhipicephalinae</taxon>
        <taxon>Rhipicephalus</taxon>
        <taxon>Rhipicephalus</taxon>
    </lineage>
</organism>
<keyword evidence="7" id="KW-0472">Membrane</keyword>
<comment type="caution">
    <text evidence="9">The sequence shown here is derived from an EMBL/GenBank/DDBJ whole genome shotgun (WGS) entry which is preliminary data.</text>
</comment>
<evidence type="ECO:0000313" key="10">
    <source>
        <dbReference type="Proteomes" id="UP000821837"/>
    </source>
</evidence>
<keyword evidence="5" id="KW-0800">Toxin</keyword>
<dbReference type="Proteomes" id="UP000821837">
    <property type="component" value="Chromosome 3"/>
</dbReference>
<dbReference type="SMART" id="SM00248">
    <property type="entry name" value="ANK"/>
    <property type="match status" value="5"/>
</dbReference>
<comment type="subcellular location">
    <subcellularLocation>
        <location evidence="1">Target cell membrane</location>
    </subcellularLocation>
</comment>
<evidence type="ECO:0000256" key="2">
    <source>
        <dbReference type="ARBA" id="ARBA00022483"/>
    </source>
</evidence>
<dbReference type="EMBL" id="JABSTV010001249">
    <property type="protein sequence ID" value="KAH7962102.1"/>
    <property type="molecule type" value="Genomic_DNA"/>
</dbReference>
<dbReference type="GO" id="GO:0044231">
    <property type="term" value="C:host cell presynaptic membrane"/>
    <property type="evidence" value="ECO:0007669"/>
    <property type="project" value="UniProtKB-KW"/>
</dbReference>
<feature type="repeat" description="ANK" evidence="8">
    <location>
        <begin position="148"/>
        <end position="180"/>
    </location>
</feature>
<keyword evidence="6 8" id="KW-0040">ANK repeat</keyword>
<evidence type="ECO:0000256" key="4">
    <source>
        <dbReference type="ARBA" id="ARBA00022737"/>
    </source>
</evidence>
<protein>
    <submittedName>
        <fullName evidence="9">Uncharacterized protein</fullName>
    </submittedName>
</protein>
<dbReference type="PANTHER" id="PTHR24173">
    <property type="entry name" value="ANKYRIN REPEAT CONTAINING"/>
    <property type="match status" value="1"/>
</dbReference>
<dbReference type="AlphaFoldDB" id="A0A9D4Q076"/>
<proteinExistence type="predicted"/>
<dbReference type="GO" id="GO:0000151">
    <property type="term" value="C:ubiquitin ligase complex"/>
    <property type="evidence" value="ECO:0007669"/>
    <property type="project" value="TreeGrafter"/>
</dbReference>
<dbReference type="PANTHER" id="PTHR24173:SF85">
    <property type="entry name" value="PROTEIN FEM-1 HOMOLOG CG6966"/>
    <property type="match status" value="1"/>
</dbReference>
<feature type="repeat" description="ANK" evidence="8">
    <location>
        <begin position="115"/>
        <end position="147"/>
    </location>
</feature>